<dbReference type="Proteomes" id="UP000093129">
    <property type="component" value="Unassembled WGS sequence"/>
</dbReference>
<evidence type="ECO:0000313" key="1">
    <source>
        <dbReference type="EMBL" id="OCB03650.1"/>
    </source>
</evidence>
<name>A0A1B9C196_9PROT</name>
<proteinExistence type="predicted"/>
<comment type="caution">
    <text evidence="1">The sequence shown here is derived from an EMBL/GenBank/DDBJ whole genome shotgun (WGS) entry which is preliminary data.</text>
</comment>
<evidence type="ECO:0000313" key="2">
    <source>
        <dbReference type="Proteomes" id="UP000093129"/>
    </source>
</evidence>
<protein>
    <submittedName>
        <fullName evidence="1">Uncharacterized protein</fullName>
    </submittedName>
</protein>
<organism evidence="1 2">
    <name type="scientific">Acidithiobacillus ferrivorans</name>
    <dbReference type="NCBI Taxonomy" id="160808"/>
    <lineage>
        <taxon>Bacteria</taxon>
        <taxon>Pseudomonadati</taxon>
        <taxon>Pseudomonadota</taxon>
        <taxon>Acidithiobacillia</taxon>
        <taxon>Acidithiobacillales</taxon>
        <taxon>Acidithiobacillaceae</taxon>
        <taxon>Acidithiobacillus</taxon>
    </lineage>
</organism>
<sequence>MLAIAVILGCILVPRIHAYLYGLKAETVVTRYTGALHAIQHSIRNATAGAPVVFIRTSRHPGLFTNPENPIHPTARYAVGWRYTKIGVIYFSRAAYTLPPDVQFSAHYFHQDSSLAFLYENLFDVRKPLKWPTRTLSGDAAQDARDTCKGAPVVVVVGMNFDYHGRNKKLRDKISALLRKDGFVSRNDLVQVALNTRGAMCGDG</sequence>
<accession>A0A1B9C196</accession>
<reference evidence="1 2" key="1">
    <citation type="submission" date="2016-07" db="EMBL/GenBank/DDBJ databases">
        <title>Draft genome of a psychrotolerant acidophile Acidithiobacillus ferrivorans strain YL15.</title>
        <authorList>
            <person name="Peng T."/>
            <person name="Ma L."/>
            <person name="Nan M."/>
            <person name="An N."/>
            <person name="Wang M."/>
            <person name="Qiu G."/>
            <person name="Zeng W."/>
        </authorList>
    </citation>
    <scope>NUCLEOTIDE SEQUENCE [LARGE SCALE GENOMIC DNA]</scope>
    <source>
        <strain evidence="1 2">YL15</strain>
    </source>
</reference>
<dbReference type="AlphaFoldDB" id="A0A1B9C196"/>
<dbReference type="EMBL" id="MASQ01000057">
    <property type="protein sequence ID" value="OCB03650.1"/>
    <property type="molecule type" value="Genomic_DNA"/>
</dbReference>
<gene>
    <name evidence="1" type="ORF">BBC27_00675</name>
</gene>